<accession>A0ABU7M8H6</accession>
<dbReference type="Gene3D" id="3.90.640.10">
    <property type="entry name" value="Actin, Chain A, domain 4"/>
    <property type="match status" value="1"/>
</dbReference>
<feature type="compositionally biased region" description="Low complexity" evidence="1">
    <location>
        <begin position="408"/>
        <end position="430"/>
    </location>
</feature>
<evidence type="ECO:0000313" key="3">
    <source>
        <dbReference type="Proteomes" id="UP001347146"/>
    </source>
</evidence>
<evidence type="ECO:0000313" key="2">
    <source>
        <dbReference type="EMBL" id="MEE3848856.1"/>
    </source>
</evidence>
<dbReference type="Gene3D" id="3.30.420.40">
    <property type="match status" value="2"/>
</dbReference>
<dbReference type="PANTHER" id="PTHR42749:SF1">
    <property type="entry name" value="CELL SHAPE-DETERMINING PROTEIN MREB"/>
    <property type="match status" value="1"/>
</dbReference>
<evidence type="ECO:0000256" key="1">
    <source>
        <dbReference type="SAM" id="MobiDB-lite"/>
    </source>
</evidence>
<feature type="compositionally biased region" description="Low complexity" evidence="1">
    <location>
        <begin position="345"/>
        <end position="375"/>
    </location>
</feature>
<keyword evidence="3" id="KW-1185">Reference proteome</keyword>
<dbReference type="InterPro" id="IPR043129">
    <property type="entry name" value="ATPase_NBD"/>
</dbReference>
<feature type="compositionally biased region" description="Pro residues" evidence="1">
    <location>
        <begin position="431"/>
        <end position="452"/>
    </location>
</feature>
<dbReference type="SUPFAM" id="SSF53067">
    <property type="entry name" value="Actin-like ATPase domain"/>
    <property type="match status" value="1"/>
</dbReference>
<evidence type="ECO:0008006" key="4">
    <source>
        <dbReference type="Google" id="ProtNLM"/>
    </source>
</evidence>
<proteinExistence type="predicted"/>
<dbReference type="PANTHER" id="PTHR42749">
    <property type="entry name" value="CELL SHAPE-DETERMINING PROTEIN MREB"/>
    <property type="match status" value="1"/>
</dbReference>
<gene>
    <name evidence="2" type="ORF">VZC37_00825</name>
</gene>
<name>A0ABU7M8H6_9ACTN</name>
<feature type="region of interest" description="Disordered" evidence="1">
    <location>
        <begin position="340"/>
        <end position="499"/>
    </location>
</feature>
<organism evidence="2 3">
    <name type="scientific">Gordonia sesuvii</name>
    <dbReference type="NCBI Taxonomy" id="3116777"/>
    <lineage>
        <taxon>Bacteria</taxon>
        <taxon>Bacillati</taxon>
        <taxon>Actinomycetota</taxon>
        <taxon>Actinomycetes</taxon>
        <taxon>Mycobacteriales</taxon>
        <taxon>Gordoniaceae</taxon>
        <taxon>Gordonia</taxon>
    </lineage>
</organism>
<feature type="compositionally biased region" description="Low complexity" evidence="1">
    <location>
        <begin position="470"/>
        <end position="489"/>
    </location>
</feature>
<sequence>MGVSAGDGMIHYVLLTRDDVGRSVVDTRVIDVDRSDGLDTAGRVNAGIDLMLGAAKDADRRVGPIGVAARTAKQRRELASRGSGPRRQIHLVDDGEAVAAYLSATGQIDRFASVVVADCGDTGMSLYTVEPSTNRISAPVRSRALAGRDIDRAILTQLTADRGTPDGRGTRSGRSALLAGCRAGKEEVGTAGTDSVLLADGRRHTRLTGAVIDAAVAPMVDDARSVLMRYLADNADRDSRPEAVVLVGGIANLPAVARMLDGAQLGGRHVEVVVPDAPELAASIGAAILARAKASSGTTRLAFIGGRRHREWLSATPLAVVAAILAAATMTIYAVSSSLAGHNEPASTPLPSTTTLATSEMSTTTTTSESTTSAAPPQPRVTQAQPEPAQPPMQRTESRWEDYPGWATTELPPTTETDSSTSPPTRTLVPYPLPTLPWPPGRPSPTIPPELLPPDLRPESSTPAPPPAPESVAPQTTTTPPTPRAAPQQGAPVSTTPTR</sequence>
<reference evidence="2 3" key="1">
    <citation type="submission" date="2024-01" db="EMBL/GenBank/DDBJ databases">
        <title>Draft genome sequence of Gordonia sp. LSe1-13.</title>
        <authorList>
            <person name="Suphannarot A."/>
            <person name="Mingma R."/>
        </authorList>
    </citation>
    <scope>NUCLEOTIDE SEQUENCE [LARGE SCALE GENOMIC DNA]</scope>
    <source>
        <strain evidence="2 3">LSe1-13</strain>
    </source>
</reference>
<dbReference type="EMBL" id="JAZDUF010000001">
    <property type="protein sequence ID" value="MEE3848856.1"/>
    <property type="molecule type" value="Genomic_DNA"/>
</dbReference>
<comment type="caution">
    <text evidence="2">The sequence shown here is derived from an EMBL/GenBank/DDBJ whole genome shotgun (WGS) entry which is preliminary data.</text>
</comment>
<dbReference type="Proteomes" id="UP001347146">
    <property type="component" value="Unassembled WGS sequence"/>
</dbReference>
<protein>
    <recommendedName>
        <fullName evidence="4">Molecular chaperone</fullName>
    </recommendedName>
</protein>